<evidence type="ECO:0000259" key="8">
    <source>
        <dbReference type="Pfam" id="PF07687"/>
    </source>
</evidence>
<dbReference type="InterPro" id="IPR036264">
    <property type="entry name" value="Bact_exopeptidase_dim_dom"/>
</dbReference>
<evidence type="ECO:0000313" key="10">
    <source>
        <dbReference type="Proteomes" id="UP001498398"/>
    </source>
</evidence>
<reference evidence="9 10" key="1">
    <citation type="submission" date="2024-01" db="EMBL/GenBank/DDBJ databases">
        <title>A draft genome for the cacao thread blight pathogen Marasmiellus scandens.</title>
        <authorList>
            <person name="Baruah I.K."/>
            <person name="Leung J."/>
            <person name="Bukari Y."/>
            <person name="Amoako-Attah I."/>
            <person name="Meinhardt L.W."/>
            <person name="Bailey B.A."/>
            <person name="Cohen S.P."/>
        </authorList>
    </citation>
    <scope>NUCLEOTIDE SEQUENCE [LARGE SCALE GENOMIC DNA]</scope>
    <source>
        <strain evidence="9 10">GH-19</strain>
    </source>
</reference>
<evidence type="ECO:0000256" key="6">
    <source>
        <dbReference type="SAM" id="MobiDB-lite"/>
    </source>
</evidence>
<keyword evidence="7" id="KW-0812">Transmembrane</keyword>
<dbReference type="PIRSF" id="PIRSF037217">
    <property type="entry name" value="Carboxypeptidase_S"/>
    <property type="match status" value="1"/>
</dbReference>
<sequence>MPLQGEKHQSLPSNTQARTSPPRSRKKFVFLQLALLTGLALAIGTLGKLALGTSLWKDAAVEYLSNAFDCGQLDLCQQEEPLIPRKNAELWRELDDAFGTEGFEARAIGWLAGAVKYPTESYDNMDPVGIDPRWDTFGPLQHYLTTAFPLVNAKLSLTKVNTYGLLYEWTGSDTSLKPIVLAAHQDVVPVLPETVDEWTHPPFSGYFDGERIWGRGTVDDKSGLIGILAAVESMLEKGFKPTRTVVLAFGFDEEAHGHYGAAELAKAMLDIYGEKAFAFIIDEGGGFGEVYGTTVAIPAIAEKGYMDLLVEVSSPGGHSSVPPKHTSIGMLARMLVELEDNPYPVQITKDHILYRTLQCYATHSKDLPEDFRKAIKHSASSKKAMKTLNNFITQDLRFSASVGTTQALDLINGGVKTNALPERASAVINHRISTLEHVSNVKEHSTNTVRHLADKFNLTFTAFGETLTDPSVPKYGELALSVAFGKSDLEPAPVTPTEGANAGPYKLLSGTIKAAYKQHRGLINDVVEEDDIIVAPGMSTGNTDTKYYWDLTEHILRYNHRNSGTAKTPSISGVHTVNEYIEVDSFLEIIKFFSTLILNADESTSI</sequence>
<keyword evidence="3" id="KW-0479">Metal-binding</keyword>
<dbReference type="InterPro" id="IPR002933">
    <property type="entry name" value="Peptidase_M20"/>
</dbReference>
<keyword evidence="7" id="KW-0472">Membrane</keyword>
<evidence type="ECO:0000256" key="5">
    <source>
        <dbReference type="ARBA" id="ARBA00022833"/>
    </source>
</evidence>
<evidence type="ECO:0000256" key="2">
    <source>
        <dbReference type="ARBA" id="ARBA00022670"/>
    </source>
</evidence>
<dbReference type="Pfam" id="PF01546">
    <property type="entry name" value="Peptidase_M20"/>
    <property type="match status" value="1"/>
</dbReference>
<dbReference type="InterPro" id="IPR011650">
    <property type="entry name" value="Peptidase_M20_dimer"/>
</dbReference>
<dbReference type="CDD" id="cd05674">
    <property type="entry name" value="M20_yscS"/>
    <property type="match status" value="1"/>
</dbReference>
<feature type="domain" description="Peptidase M20 dimerisation" evidence="8">
    <location>
        <begin position="300"/>
        <end position="451"/>
    </location>
</feature>
<evidence type="ECO:0000256" key="3">
    <source>
        <dbReference type="ARBA" id="ARBA00022723"/>
    </source>
</evidence>
<comment type="similarity">
    <text evidence="1">Belongs to the peptidase M20A family.</text>
</comment>
<evidence type="ECO:0000256" key="7">
    <source>
        <dbReference type="SAM" id="Phobius"/>
    </source>
</evidence>
<keyword evidence="4" id="KW-0378">Hydrolase</keyword>
<evidence type="ECO:0000256" key="4">
    <source>
        <dbReference type="ARBA" id="ARBA00022801"/>
    </source>
</evidence>
<comment type="caution">
    <text evidence="9">The sequence shown here is derived from an EMBL/GenBank/DDBJ whole genome shotgun (WGS) entry which is preliminary data.</text>
</comment>
<evidence type="ECO:0000256" key="1">
    <source>
        <dbReference type="ARBA" id="ARBA00006247"/>
    </source>
</evidence>
<dbReference type="PANTHER" id="PTHR45962:SF1">
    <property type="entry name" value="N-FATTY-ACYL-AMINO ACID SYNTHASE_HYDROLASE PM20D1"/>
    <property type="match status" value="1"/>
</dbReference>
<dbReference type="Pfam" id="PF07687">
    <property type="entry name" value="M20_dimer"/>
    <property type="match status" value="1"/>
</dbReference>
<dbReference type="Gene3D" id="1.10.150.900">
    <property type="match status" value="1"/>
</dbReference>
<dbReference type="PANTHER" id="PTHR45962">
    <property type="entry name" value="N-FATTY-ACYL-AMINO ACID SYNTHASE/HYDROLASE PM20D1"/>
    <property type="match status" value="1"/>
</dbReference>
<dbReference type="SUPFAM" id="SSF53187">
    <property type="entry name" value="Zn-dependent exopeptidases"/>
    <property type="match status" value="1"/>
</dbReference>
<dbReference type="InterPro" id="IPR047177">
    <property type="entry name" value="Pept_M20A"/>
</dbReference>
<feature type="transmembrane region" description="Helical" evidence="7">
    <location>
        <begin position="28"/>
        <end position="47"/>
    </location>
</feature>
<name>A0ABR1J0D7_9AGAR</name>
<accession>A0ABR1J0D7</accession>
<keyword evidence="5" id="KW-0862">Zinc</keyword>
<evidence type="ECO:0000313" key="9">
    <source>
        <dbReference type="EMBL" id="KAK7446661.1"/>
    </source>
</evidence>
<keyword evidence="7" id="KW-1133">Transmembrane helix</keyword>
<dbReference type="EMBL" id="JBANRG010000043">
    <property type="protein sequence ID" value="KAK7446661.1"/>
    <property type="molecule type" value="Genomic_DNA"/>
</dbReference>
<organism evidence="9 10">
    <name type="scientific">Marasmiellus scandens</name>
    <dbReference type="NCBI Taxonomy" id="2682957"/>
    <lineage>
        <taxon>Eukaryota</taxon>
        <taxon>Fungi</taxon>
        <taxon>Dikarya</taxon>
        <taxon>Basidiomycota</taxon>
        <taxon>Agaricomycotina</taxon>
        <taxon>Agaricomycetes</taxon>
        <taxon>Agaricomycetidae</taxon>
        <taxon>Agaricales</taxon>
        <taxon>Marasmiineae</taxon>
        <taxon>Omphalotaceae</taxon>
        <taxon>Marasmiellus</taxon>
    </lineage>
</organism>
<keyword evidence="10" id="KW-1185">Reference proteome</keyword>
<dbReference type="SUPFAM" id="SSF55031">
    <property type="entry name" value="Bacterial exopeptidase dimerisation domain"/>
    <property type="match status" value="1"/>
</dbReference>
<feature type="region of interest" description="Disordered" evidence="6">
    <location>
        <begin position="1"/>
        <end position="23"/>
    </location>
</feature>
<dbReference type="Gene3D" id="3.30.70.360">
    <property type="match status" value="1"/>
</dbReference>
<dbReference type="Gene3D" id="3.40.630.10">
    <property type="entry name" value="Zn peptidases"/>
    <property type="match status" value="1"/>
</dbReference>
<dbReference type="InterPro" id="IPR017141">
    <property type="entry name" value="Pept_M20_carboxypep"/>
</dbReference>
<gene>
    <name evidence="9" type="ORF">VKT23_014356</name>
</gene>
<feature type="compositionally biased region" description="Polar residues" evidence="6">
    <location>
        <begin position="10"/>
        <end position="22"/>
    </location>
</feature>
<keyword evidence="2" id="KW-0645">Protease</keyword>
<protein>
    <recommendedName>
        <fullName evidence="8">Peptidase M20 dimerisation domain-containing protein</fullName>
    </recommendedName>
</protein>
<proteinExistence type="inferred from homology"/>
<dbReference type="Proteomes" id="UP001498398">
    <property type="component" value="Unassembled WGS sequence"/>
</dbReference>